<evidence type="ECO:0000313" key="2">
    <source>
        <dbReference type="EMBL" id="VDP65654.1"/>
    </source>
</evidence>
<reference evidence="4" key="1">
    <citation type="submission" date="2016-06" db="UniProtKB">
        <authorList>
            <consortium name="WormBaseParasite"/>
        </authorList>
    </citation>
    <scope>IDENTIFICATION</scope>
</reference>
<dbReference type="Proteomes" id="UP000272942">
    <property type="component" value="Unassembled WGS sequence"/>
</dbReference>
<gene>
    <name evidence="2" type="ORF">ECPE_LOCUS2172</name>
</gene>
<feature type="compositionally biased region" description="Basic and acidic residues" evidence="1">
    <location>
        <begin position="127"/>
        <end position="139"/>
    </location>
</feature>
<protein>
    <submittedName>
        <fullName evidence="4">ANK_REP_REGION domain-containing protein</fullName>
    </submittedName>
</protein>
<evidence type="ECO:0000313" key="3">
    <source>
        <dbReference type="Proteomes" id="UP000272942"/>
    </source>
</evidence>
<dbReference type="AlphaFoldDB" id="A0A183A5D7"/>
<feature type="region of interest" description="Disordered" evidence="1">
    <location>
        <begin position="100"/>
        <end position="139"/>
    </location>
</feature>
<proteinExistence type="predicted"/>
<feature type="compositionally biased region" description="Polar residues" evidence="1">
    <location>
        <begin position="117"/>
        <end position="126"/>
    </location>
</feature>
<dbReference type="EMBL" id="UZAN01039452">
    <property type="protein sequence ID" value="VDP65654.1"/>
    <property type="molecule type" value="Genomic_DNA"/>
</dbReference>
<sequence length="543" mass="62721">MNSPIRSSYESLEPNPSLYNSFLLCINRLRTKSLMSKENKMRLMWTKIAHRTKEQIRRIIFLANDQFWTADRQDSIDFVPTRRRGSRLLHSITLRRTASSQPLLEENAPTVDDPSTETRNISSSSCKIDKPETCPSHADSRVVRPTMGRKRKVIGRPRTRPKQRALACRTRTFGYREISAHTRSSTHSLFCLAAYHHHWDDFELFLDIGFDLNVVQTYFDDYSSSDTMRLHFTSVIDLFLHVIQQKQTIEYTGNNLFGNNSRNERSIFPQLLSMLLNKGADVRLLMKSERDDCSFGGIHLSRISKLFQIASTQLSERFAPDSSQIEEDLQIDAAGIIRQLLQSGLQVPLGKQHISDLAVQHKFTSPLYTVLLQCLSRSHDRLHENGFSASLQSFIILWLNVIYSSPSCDQSFFSVPTSEFHHDKHMLAYHDVFQRFHRPPRLFFLARNAVRRLIGTRWFRPIVTETYLNPSPCRKINTDPICVQRSQALRGWLSSLSDPLRRAVAYLEANDLRYELQCIRLVNVTDSDPLASQRSIQTNNESL</sequence>
<dbReference type="OrthoDB" id="6272919at2759"/>
<dbReference type="WBParaSite" id="ECPE_0000217201-mRNA-1">
    <property type="protein sequence ID" value="ECPE_0000217201-mRNA-1"/>
    <property type="gene ID" value="ECPE_0000217201"/>
</dbReference>
<accession>A0A183A5D7</accession>
<keyword evidence="3" id="KW-1185">Reference proteome</keyword>
<name>A0A183A5D7_9TREM</name>
<organism evidence="4">
    <name type="scientific">Echinostoma caproni</name>
    <dbReference type="NCBI Taxonomy" id="27848"/>
    <lineage>
        <taxon>Eukaryota</taxon>
        <taxon>Metazoa</taxon>
        <taxon>Spiralia</taxon>
        <taxon>Lophotrochozoa</taxon>
        <taxon>Platyhelminthes</taxon>
        <taxon>Trematoda</taxon>
        <taxon>Digenea</taxon>
        <taxon>Plagiorchiida</taxon>
        <taxon>Echinostomata</taxon>
        <taxon>Echinostomatoidea</taxon>
        <taxon>Echinostomatidae</taxon>
        <taxon>Echinostoma</taxon>
    </lineage>
</organism>
<evidence type="ECO:0000313" key="4">
    <source>
        <dbReference type="WBParaSite" id="ECPE_0000217201-mRNA-1"/>
    </source>
</evidence>
<evidence type="ECO:0000256" key="1">
    <source>
        <dbReference type="SAM" id="MobiDB-lite"/>
    </source>
</evidence>
<reference evidence="2 3" key="2">
    <citation type="submission" date="2018-11" db="EMBL/GenBank/DDBJ databases">
        <authorList>
            <consortium name="Pathogen Informatics"/>
        </authorList>
    </citation>
    <scope>NUCLEOTIDE SEQUENCE [LARGE SCALE GENOMIC DNA]</scope>
    <source>
        <strain evidence="2 3">Egypt</strain>
    </source>
</reference>